<feature type="transmembrane region" description="Helical" evidence="9">
    <location>
        <begin position="96"/>
        <end position="115"/>
    </location>
</feature>
<keyword evidence="6 9" id="KW-0472">Membrane</keyword>
<feature type="transmembrane region" description="Helical" evidence="9">
    <location>
        <begin position="329"/>
        <end position="351"/>
    </location>
</feature>
<feature type="transmembrane region" description="Helical" evidence="9">
    <location>
        <begin position="266"/>
        <end position="289"/>
    </location>
</feature>
<feature type="transmembrane region" description="Helical" evidence="9">
    <location>
        <begin position="121"/>
        <end position="140"/>
    </location>
</feature>
<evidence type="ECO:0000256" key="1">
    <source>
        <dbReference type="ARBA" id="ARBA00004141"/>
    </source>
</evidence>
<comment type="similarity">
    <text evidence="2 8">Belongs to the major facilitator superfamily. Sugar transporter (TC 2.A.1.1) family.</text>
</comment>
<dbReference type="AlphaFoldDB" id="A0A367KB23"/>
<dbReference type="Gene3D" id="1.20.1250.20">
    <property type="entry name" value="MFS general substrate transporter like domains"/>
    <property type="match status" value="1"/>
</dbReference>
<dbReference type="InterPro" id="IPR050814">
    <property type="entry name" value="Myo-inositol_Transporter"/>
</dbReference>
<keyword evidence="4 9" id="KW-0812">Transmembrane</keyword>
<name>A0A367KB23_RHIST</name>
<evidence type="ECO:0000313" key="12">
    <source>
        <dbReference type="Proteomes" id="UP000253551"/>
    </source>
</evidence>
<protein>
    <submittedName>
        <fullName evidence="11">Myo-inositol transporter</fullName>
    </submittedName>
</protein>
<feature type="transmembrane region" description="Helical" evidence="9">
    <location>
        <begin position="31"/>
        <end position="53"/>
    </location>
</feature>
<evidence type="ECO:0000256" key="9">
    <source>
        <dbReference type="SAM" id="Phobius"/>
    </source>
</evidence>
<evidence type="ECO:0000256" key="4">
    <source>
        <dbReference type="ARBA" id="ARBA00022692"/>
    </source>
</evidence>
<comment type="caution">
    <text evidence="11">The sequence shown here is derived from an EMBL/GenBank/DDBJ whole genome shotgun (WGS) entry which is preliminary data.</text>
</comment>
<dbReference type="FunFam" id="1.20.1250.20:FF:000073">
    <property type="entry name" value="MFS myo-inositol transporter, putative"/>
    <property type="match status" value="1"/>
</dbReference>
<feature type="transmembrane region" description="Helical" evidence="9">
    <location>
        <begin position="73"/>
        <end position="89"/>
    </location>
</feature>
<feature type="transmembrane region" description="Helical" evidence="9">
    <location>
        <begin position="152"/>
        <end position="174"/>
    </location>
</feature>
<keyword evidence="12" id="KW-1185">Reference proteome</keyword>
<dbReference type="PANTHER" id="PTHR48020">
    <property type="entry name" value="PROTON MYO-INOSITOL COTRANSPORTER"/>
    <property type="match status" value="1"/>
</dbReference>
<gene>
    <name evidence="11" type="primary">ITR2_2</name>
    <name evidence="11" type="ORF">CU098_010747</name>
</gene>
<dbReference type="GO" id="GO:0015791">
    <property type="term" value="P:polyol transmembrane transport"/>
    <property type="evidence" value="ECO:0007669"/>
    <property type="project" value="UniProtKB-ARBA"/>
</dbReference>
<keyword evidence="3 8" id="KW-0813">Transport</keyword>
<evidence type="ECO:0000256" key="2">
    <source>
        <dbReference type="ARBA" id="ARBA00010992"/>
    </source>
</evidence>
<dbReference type="GO" id="GO:0015798">
    <property type="term" value="P:myo-inositol transport"/>
    <property type="evidence" value="ECO:0007669"/>
    <property type="project" value="UniProtKB-ARBA"/>
</dbReference>
<organism evidence="11 12">
    <name type="scientific">Rhizopus stolonifer</name>
    <name type="common">Rhizopus nigricans</name>
    <dbReference type="NCBI Taxonomy" id="4846"/>
    <lineage>
        <taxon>Eukaryota</taxon>
        <taxon>Fungi</taxon>
        <taxon>Fungi incertae sedis</taxon>
        <taxon>Mucoromycota</taxon>
        <taxon>Mucoromycotina</taxon>
        <taxon>Mucoromycetes</taxon>
        <taxon>Mucorales</taxon>
        <taxon>Mucorineae</taxon>
        <taxon>Rhizopodaceae</taxon>
        <taxon>Rhizopus</taxon>
    </lineage>
</organism>
<sequence>MDKIATRKQSYDSISFPEAPIRDPIPSLTPFVYSLVLSVCLGGFLFGYDTGVISGALIPLEKEFIMTTRQKEFVVGGTTFGAIFGGLFAGTMSDKFGASSIFIIGSTLLAFAPSYNVLLSGRFVVGLGVGMASMIIPVYISEISPKNFRGRLSALNNIIITFGQVVAYVINLTFAQTEGGWRYMFGIGALPAIAQLLIMPFMPESPRQLVVNHQIGAAKHTFQKIYGSSISNEFLDREIKAIQQDMENTSLGRYRDFLKPRNFRPLLIACLLQCAQQLCGFNTVMYYAATILRMANFKDPTTSALTVAITNLLFTIVAIFFIDKVGRRSILVTTMFCMIVCLFALAGSFYMQKEWLSVKDASDNYSGIPGAFIQACFDKTATIPALLIISMTLYVAAYASGLGCIPWIVQGELFNLRLRGKANGIATTTNWVCNLLAASTFLSMVNALTLTGTFWFYGFLSIFLWYFIVKLMPE</sequence>
<dbReference type="InterPro" id="IPR020846">
    <property type="entry name" value="MFS_dom"/>
</dbReference>
<dbReference type="InterPro" id="IPR005829">
    <property type="entry name" value="Sugar_transporter_CS"/>
</dbReference>
<evidence type="ECO:0000259" key="10">
    <source>
        <dbReference type="PROSITE" id="PS50850"/>
    </source>
</evidence>
<dbReference type="GO" id="GO:0016020">
    <property type="term" value="C:membrane"/>
    <property type="evidence" value="ECO:0007669"/>
    <property type="project" value="UniProtKB-SubCell"/>
</dbReference>
<dbReference type="STRING" id="4846.A0A367KB23"/>
<evidence type="ECO:0000256" key="6">
    <source>
        <dbReference type="ARBA" id="ARBA00023136"/>
    </source>
</evidence>
<evidence type="ECO:0000256" key="5">
    <source>
        <dbReference type="ARBA" id="ARBA00022989"/>
    </source>
</evidence>
<dbReference type="PANTHER" id="PTHR48020:SF12">
    <property type="entry name" value="PROTON MYO-INOSITOL COTRANSPORTER"/>
    <property type="match status" value="1"/>
</dbReference>
<dbReference type="NCBIfam" id="TIGR00879">
    <property type="entry name" value="SP"/>
    <property type="match status" value="1"/>
</dbReference>
<dbReference type="InterPro" id="IPR005828">
    <property type="entry name" value="MFS_sugar_transport-like"/>
</dbReference>
<dbReference type="PRINTS" id="PR00171">
    <property type="entry name" value="SUGRTRNSPORT"/>
</dbReference>
<feature type="transmembrane region" description="Helical" evidence="9">
    <location>
        <begin position="387"/>
        <end position="409"/>
    </location>
</feature>
<dbReference type="SUPFAM" id="SSF103473">
    <property type="entry name" value="MFS general substrate transporter"/>
    <property type="match status" value="1"/>
</dbReference>
<dbReference type="PROSITE" id="PS50850">
    <property type="entry name" value="MFS"/>
    <property type="match status" value="1"/>
</dbReference>
<evidence type="ECO:0000256" key="7">
    <source>
        <dbReference type="ARBA" id="ARBA00049119"/>
    </source>
</evidence>
<reference evidence="11 12" key="1">
    <citation type="journal article" date="2018" name="G3 (Bethesda)">
        <title>Phylogenetic and Phylogenomic Definition of Rhizopus Species.</title>
        <authorList>
            <person name="Gryganskyi A.P."/>
            <person name="Golan J."/>
            <person name="Dolatabadi S."/>
            <person name="Mondo S."/>
            <person name="Robb S."/>
            <person name="Idnurm A."/>
            <person name="Muszewska A."/>
            <person name="Steczkiewicz K."/>
            <person name="Masonjones S."/>
            <person name="Liao H.L."/>
            <person name="Gajdeczka M.T."/>
            <person name="Anike F."/>
            <person name="Vuek A."/>
            <person name="Anishchenko I.M."/>
            <person name="Voigt K."/>
            <person name="de Hoog G.S."/>
            <person name="Smith M.E."/>
            <person name="Heitman J."/>
            <person name="Vilgalys R."/>
            <person name="Stajich J.E."/>
        </authorList>
    </citation>
    <scope>NUCLEOTIDE SEQUENCE [LARGE SCALE GENOMIC DNA]</scope>
    <source>
        <strain evidence="11 12">LSU 92-RS-03</strain>
    </source>
</reference>
<evidence type="ECO:0000256" key="3">
    <source>
        <dbReference type="ARBA" id="ARBA00022448"/>
    </source>
</evidence>
<accession>A0A367KB23</accession>
<proteinExistence type="inferred from homology"/>
<evidence type="ECO:0000313" key="11">
    <source>
        <dbReference type="EMBL" id="RCH99340.1"/>
    </source>
</evidence>
<dbReference type="OrthoDB" id="508119at2759"/>
<feature type="transmembrane region" description="Helical" evidence="9">
    <location>
        <begin position="180"/>
        <end position="198"/>
    </location>
</feature>
<feature type="transmembrane region" description="Helical" evidence="9">
    <location>
        <begin position="301"/>
        <end position="322"/>
    </location>
</feature>
<dbReference type="GO" id="GO:0022857">
    <property type="term" value="F:transmembrane transporter activity"/>
    <property type="evidence" value="ECO:0007669"/>
    <property type="project" value="InterPro"/>
</dbReference>
<dbReference type="Proteomes" id="UP000253551">
    <property type="component" value="Unassembled WGS sequence"/>
</dbReference>
<feature type="non-terminal residue" evidence="11">
    <location>
        <position position="474"/>
    </location>
</feature>
<dbReference type="InterPro" id="IPR036259">
    <property type="entry name" value="MFS_trans_sf"/>
</dbReference>
<dbReference type="PROSITE" id="PS00217">
    <property type="entry name" value="SUGAR_TRANSPORT_2"/>
    <property type="match status" value="1"/>
</dbReference>
<dbReference type="PROSITE" id="PS00216">
    <property type="entry name" value="SUGAR_TRANSPORT_1"/>
    <property type="match status" value="1"/>
</dbReference>
<keyword evidence="5 9" id="KW-1133">Transmembrane helix</keyword>
<comment type="subcellular location">
    <subcellularLocation>
        <location evidence="1">Membrane</location>
        <topology evidence="1">Multi-pass membrane protein</topology>
    </subcellularLocation>
</comment>
<dbReference type="InterPro" id="IPR003663">
    <property type="entry name" value="Sugar/inositol_transpt"/>
</dbReference>
<dbReference type="EMBL" id="PJQM01001960">
    <property type="protein sequence ID" value="RCH99340.1"/>
    <property type="molecule type" value="Genomic_DNA"/>
</dbReference>
<feature type="transmembrane region" description="Helical" evidence="9">
    <location>
        <begin position="454"/>
        <end position="472"/>
    </location>
</feature>
<comment type="catalytic activity">
    <reaction evidence="7">
        <text>myo-inositol(out) + H(+)(out) = myo-inositol(in) + H(+)(in)</text>
        <dbReference type="Rhea" id="RHEA:60364"/>
        <dbReference type="ChEBI" id="CHEBI:15378"/>
        <dbReference type="ChEBI" id="CHEBI:17268"/>
    </reaction>
</comment>
<dbReference type="Pfam" id="PF00083">
    <property type="entry name" value="Sugar_tr"/>
    <property type="match status" value="1"/>
</dbReference>
<feature type="domain" description="Major facilitator superfamily (MFS) profile" evidence="10">
    <location>
        <begin position="35"/>
        <end position="474"/>
    </location>
</feature>
<evidence type="ECO:0000256" key="8">
    <source>
        <dbReference type="RuleBase" id="RU003346"/>
    </source>
</evidence>